<dbReference type="RefSeq" id="WP_056788498.1">
    <property type="nucleotide sequence ID" value="NZ_BMWJ01000007.1"/>
</dbReference>
<keyword evidence="2" id="KW-1185">Reference proteome</keyword>
<proteinExistence type="predicted"/>
<sequence>MLETYLSWYREGRMDESAFRAVTNQLAQSGLTVEHPTLGCGMLLDVAGEQVKLPVQRILELIGLSVGPLCMQFWMSADTDVVCDIRYVAPDTQVLTFVLGGLTENERKQATDAVQRLIQRELDRTVALLVDLGGETTDEDDDALVLFDRLPMGPRPDRVQFRTDRLSAVPAVLAGAEVTDLGNGLSTVRW</sequence>
<evidence type="ECO:0000313" key="1">
    <source>
        <dbReference type="EMBL" id="MBP2363902.1"/>
    </source>
</evidence>
<dbReference type="Proteomes" id="UP001519311">
    <property type="component" value="Unassembled WGS sequence"/>
</dbReference>
<name>A0ABS4VJ43_9ACTN</name>
<reference evidence="1 2" key="1">
    <citation type="submission" date="2021-03" db="EMBL/GenBank/DDBJ databases">
        <title>Sequencing the genomes of 1000 actinobacteria strains.</title>
        <authorList>
            <person name="Klenk H.-P."/>
        </authorList>
    </citation>
    <scope>NUCLEOTIDE SEQUENCE [LARGE SCALE GENOMIC DNA]</scope>
    <source>
        <strain evidence="1 2">DSM 40843</strain>
    </source>
</reference>
<evidence type="ECO:0000313" key="2">
    <source>
        <dbReference type="Proteomes" id="UP001519311"/>
    </source>
</evidence>
<gene>
    <name evidence="1" type="ORF">JOF59_006394</name>
</gene>
<dbReference type="EMBL" id="JAGINS010000002">
    <property type="protein sequence ID" value="MBP2363902.1"/>
    <property type="molecule type" value="Genomic_DNA"/>
</dbReference>
<comment type="caution">
    <text evidence="1">The sequence shown here is derived from an EMBL/GenBank/DDBJ whole genome shotgun (WGS) entry which is preliminary data.</text>
</comment>
<accession>A0ABS4VJ43</accession>
<protein>
    <submittedName>
        <fullName evidence="1">Uncharacterized protein</fullName>
    </submittedName>
</protein>
<organism evidence="1 2">
    <name type="scientific">Streptomyces clavifer</name>
    <dbReference type="NCBI Taxonomy" id="68188"/>
    <lineage>
        <taxon>Bacteria</taxon>
        <taxon>Bacillati</taxon>
        <taxon>Actinomycetota</taxon>
        <taxon>Actinomycetes</taxon>
        <taxon>Kitasatosporales</taxon>
        <taxon>Streptomycetaceae</taxon>
        <taxon>Streptomyces</taxon>
    </lineage>
</organism>